<feature type="domain" description="Major facilitator superfamily (MFS) profile" evidence="8">
    <location>
        <begin position="37"/>
        <end position="517"/>
    </location>
</feature>
<dbReference type="Pfam" id="PF07690">
    <property type="entry name" value="MFS_1"/>
    <property type="match status" value="1"/>
</dbReference>
<evidence type="ECO:0000259" key="8">
    <source>
        <dbReference type="PROSITE" id="PS50850"/>
    </source>
</evidence>
<evidence type="ECO:0000256" key="2">
    <source>
        <dbReference type="ARBA" id="ARBA00022448"/>
    </source>
</evidence>
<evidence type="ECO:0000256" key="1">
    <source>
        <dbReference type="ARBA" id="ARBA00004141"/>
    </source>
</evidence>
<dbReference type="PANTHER" id="PTHR23504">
    <property type="entry name" value="MAJOR FACILITATOR SUPERFAMILY DOMAIN-CONTAINING PROTEIN 10"/>
    <property type="match status" value="1"/>
</dbReference>
<dbReference type="InterPro" id="IPR011701">
    <property type="entry name" value="MFS"/>
</dbReference>
<evidence type="ECO:0000313" key="10">
    <source>
        <dbReference type="Proteomes" id="UP000054018"/>
    </source>
</evidence>
<feature type="transmembrane region" description="Helical" evidence="7">
    <location>
        <begin position="421"/>
        <end position="444"/>
    </location>
</feature>
<name>A0A0C9YSK2_9AGAM</name>
<keyword evidence="5 7" id="KW-0472">Membrane</keyword>
<feature type="transmembrane region" description="Helical" evidence="7">
    <location>
        <begin position="489"/>
        <end position="509"/>
    </location>
</feature>
<dbReference type="EMBL" id="KN833694">
    <property type="protein sequence ID" value="KIK27940.1"/>
    <property type="molecule type" value="Genomic_DNA"/>
</dbReference>
<feature type="transmembrane region" description="Helical" evidence="7">
    <location>
        <begin position="338"/>
        <end position="357"/>
    </location>
</feature>
<reference evidence="9 10" key="1">
    <citation type="submission" date="2014-04" db="EMBL/GenBank/DDBJ databases">
        <authorList>
            <consortium name="DOE Joint Genome Institute"/>
            <person name="Kuo A."/>
            <person name="Kohler A."/>
            <person name="Costa M.D."/>
            <person name="Nagy L.G."/>
            <person name="Floudas D."/>
            <person name="Copeland A."/>
            <person name="Barry K.W."/>
            <person name="Cichocki N."/>
            <person name="Veneault-Fourrey C."/>
            <person name="LaButti K."/>
            <person name="Lindquist E.A."/>
            <person name="Lipzen A."/>
            <person name="Lundell T."/>
            <person name="Morin E."/>
            <person name="Murat C."/>
            <person name="Sun H."/>
            <person name="Tunlid A."/>
            <person name="Henrissat B."/>
            <person name="Grigoriev I.V."/>
            <person name="Hibbett D.S."/>
            <person name="Martin F."/>
            <person name="Nordberg H.P."/>
            <person name="Cantor M.N."/>
            <person name="Hua S.X."/>
        </authorList>
    </citation>
    <scope>NUCLEOTIDE SEQUENCE [LARGE SCALE GENOMIC DNA]</scope>
    <source>
        <strain evidence="9 10">441</strain>
    </source>
</reference>
<protein>
    <submittedName>
        <fullName evidence="9">Unplaced genomic scaffold scaffold_10, whole genome shotgun sequence</fullName>
    </submittedName>
</protein>
<dbReference type="Proteomes" id="UP000054018">
    <property type="component" value="Unassembled WGS sequence"/>
</dbReference>
<organism evidence="9 10">
    <name type="scientific">Pisolithus microcarpus 441</name>
    <dbReference type="NCBI Taxonomy" id="765257"/>
    <lineage>
        <taxon>Eukaryota</taxon>
        <taxon>Fungi</taxon>
        <taxon>Dikarya</taxon>
        <taxon>Basidiomycota</taxon>
        <taxon>Agaricomycotina</taxon>
        <taxon>Agaricomycetes</taxon>
        <taxon>Agaricomycetidae</taxon>
        <taxon>Boletales</taxon>
        <taxon>Sclerodermatineae</taxon>
        <taxon>Pisolithaceae</taxon>
        <taxon>Pisolithus</taxon>
    </lineage>
</organism>
<proteinExistence type="predicted"/>
<feature type="region of interest" description="Disordered" evidence="6">
    <location>
        <begin position="1"/>
        <end position="31"/>
    </location>
</feature>
<evidence type="ECO:0000256" key="7">
    <source>
        <dbReference type="SAM" id="Phobius"/>
    </source>
</evidence>
<reference evidence="10" key="2">
    <citation type="submission" date="2015-01" db="EMBL/GenBank/DDBJ databases">
        <title>Evolutionary Origins and Diversification of the Mycorrhizal Mutualists.</title>
        <authorList>
            <consortium name="DOE Joint Genome Institute"/>
            <consortium name="Mycorrhizal Genomics Consortium"/>
            <person name="Kohler A."/>
            <person name="Kuo A."/>
            <person name="Nagy L.G."/>
            <person name="Floudas D."/>
            <person name="Copeland A."/>
            <person name="Barry K.W."/>
            <person name="Cichocki N."/>
            <person name="Veneault-Fourrey C."/>
            <person name="LaButti K."/>
            <person name="Lindquist E.A."/>
            <person name="Lipzen A."/>
            <person name="Lundell T."/>
            <person name="Morin E."/>
            <person name="Murat C."/>
            <person name="Riley R."/>
            <person name="Ohm R."/>
            <person name="Sun H."/>
            <person name="Tunlid A."/>
            <person name="Henrissat B."/>
            <person name="Grigoriev I.V."/>
            <person name="Hibbett D.S."/>
            <person name="Martin F."/>
        </authorList>
    </citation>
    <scope>NUCLEOTIDE SEQUENCE [LARGE SCALE GENOMIC DNA]</scope>
    <source>
        <strain evidence="10">441</strain>
    </source>
</reference>
<feature type="compositionally biased region" description="Polar residues" evidence="6">
    <location>
        <begin position="1"/>
        <end position="10"/>
    </location>
</feature>
<keyword evidence="4 7" id="KW-1133">Transmembrane helix</keyword>
<feature type="transmembrane region" description="Helical" evidence="7">
    <location>
        <begin position="210"/>
        <end position="232"/>
    </location>
</feature>
<dbReference type="Gene3D" id="1.20.1250.20">
    <property type="entry name" value="MFS general substrate transporter like domains"/>
    <property type="match status" value="1"/>
</dbReference>
<feature type="transmembrane region" description="Helical" evidence="7">
    <location>
        <begin position="167"/>
        <end position="190"/>
    </location>
</feature>
<feature type="transmembrane region" description="Helical" evidence="7">
    <location>
        <begin position="364"/>
        <end position="384"/>
    </location>
</feature>
<feature type="transmembrane region" description="Helical" evidence="7">
    <location>
        <begin position="294"/>
        <end position="318"/>
    </location>
</feature>
<feature type="transmembrane region" description="Helical" evidence="7">
    <location>
        <begin position="38"/>
        <end position="59"/>
    </location>
</feature>
<comment type="subcellular location">
    <subcellularLocation>
        <location evidence="1">Membrane</location>
        <topology evidence="1">Multi-pass membrane protein</topology>
    </subcellularLocation>
</comment>
<evidence type="ECO:0000256" key="3">
    <source>
        <dbReference type="ARBA" id="ARBA00022692"/>
    </source>
</evidence>
<gene>
    <name evidence="9" type="ORF">PISMIDRAFT_146588</name>
</gene>
<evidence type="ECO:0000256" key="5">
    <source>
        <dbReference type="ARBA" id="ARBA00023136"/>
    </source>
</evidence>
<dbReference type="HOGENOM" id="CLU_001265_54_6_1"/>
<keyword evidence="10" id="KW-1185">Reference proteome</keyword>
<keyword evidence="2" id="KW-0813">Transport</keyword>
<dbReference type="PANTHER" id="PTHR23504:SF15">
    <property type="entry name" value="MAJOR FACILITATOR SUPERFAMILY (MFS) PROFILE DOMAIN-CONTAINING PROTEIN"/>
    <property type="match status" value="1"/>
</dbReference>
<dbReference type="InterPro" id="IPR020846">
    <property type="entry name" value="MFS_dom"/>
</dbReference>
<dbReference type="OrthoDB" id="419616at2759"/>
<sequence>MLVVPASSNSQRDDRTPLLSNADGKEPRKPTPLPKGQIMILMLVALVEPIASQCIYPFINELVSGLDITGGDERAVGYYAGLIESLFFATQALTVFQWSRISDQIGRKPVLLVGIFGLSLSILCFGLSKTFAGLVISRCITGALNGNIGVMKSMLGELTDSSNMAQGFALMPIMWSLGCTLGPLIGGTLSRPQDHFPRLFGAPFWAEYPYFLPCGIASAFAVVVFVVIVFFLKETLPNMSCEKMSASNDSEATAGRDSHRYDTINESSAYLTLSHTPQYDAPVPLRLLLTPERILYIVNYGVLAMVEICMFVLLPLFLSTPIELGGLGQTPAMIGLWMSGYGIVNSLFQAFFFAPLVSRFGKRTLFRVSYACFVPIFAIFPVVNCVARRWGVWWGIWGLMGCQLGLAVITDMAFSESSHVVFYTSRASLIFSALGIQGSILMYITTSAPSRRSLGAINGIAQTTASIVRAIGPASATSMFAYSLQHELLGGYAVYVVMIAFTMATMKLASALPEEVGEWEQNARTTVAG</sequence>
<feature type="transmembrane region" description="Helical" evidence="7">
    <location>
        <begin position="110"/>
        <end position="128"/>
    </location>
</feature>
<dbReference type="PROSITE" id="PS50850">
    <property type="entry name" value="MFS"/>
    <property type="match status" value="1"/>
</dbReference>
<dbReference type="InterPro" id="IPR036259">
    <property type="entry name" value="MFS_trans_sf"/>
</dbReference>
<feature type="transmembrane region" description="Helical" evidence="7">
    <location>
        <begin position="79"/>
        <end position="98"/>
    </location>
</feature>
<keyword evidence="3 7" id="KW-0812">Transmembrane</keyword>
<evidence type="ECO:0000313" key="9">
    <source>
        <dbReference type="EMBL" id="KIK27940.1"/>
    </source>
</evidence>
<evidence type="ECO:0000256" key="4">
    <source>
        <dbReference type="ARBA" id="ARBA00022989"/>
    </source>
</evidence>
<dbReference type="GO" id="GO:0022857">
    <property type="term" value="F:transmembrane transporter activity"/>
    <property type="evidence" value="ECO:0007669"/>
    <property type="project" value="InterPro"/>
</dbReference>
<dbReference type="SUPFAM" id="SSF103473">
    <property type="entry name" value="MFS general substrate transporter"/>
    <property type="match status" value="1"/>
</dbReference>
<accession>A0A0C9YSK2</accession>
<dbReference type="GO" id="GO:0016020">
    <property type="term" value="C:membrane"/>
    <property type="evidence" value="ECO:0007669"/>
    <property type="project" value="UniProtKB-SubCell"/>
</dbReference>
<dbReference type="AlphaFoldDB" id="A0A0C9YSK2"/>
<evidence type="ECO:0000256" key="6">
    <source>
        <dbReference type="SAM" id="MobiDB-lite"/>
    </source>
</evidence>